<keyword evidence="7" id="KW-0131">Cell cycle</keyword>
<feature type="binding site" evidence="4">
    <location>
        <begin position="731"/>
        <end position="738"/>
    </location>
    <ligand>
        <name>ATP</name>
        <dbReference type="ChEBI" id="CHEBI:30616"/>
    </ligand>
</feature>
<dbReference type="PANTHER" id="PTHR22683">
    <property type="entry name" value="SPORULATION PROTEIN RELATED"/>
    <property type="match status" value="1"/>
</dbReference>
<feature type="transmembrane region" description="Helical" evidence="5">
    <location>
        <begin position="50"/>
        <end position="69"/>
    </location>
</feature>
<dbReference type="Pfam" id="PF01580">
    <property type="entry name" value="FtsK_SpoIIIE"/>
    <property type="match status" value="3"/>
</dbReference>
<keyword evidence="1" id="KW-0677">Repeat</keyword>
<dbReference type="NCBIfam" id="TIGR03925">
    <property type="entry name" value="T7SS_EccC_b"/>
    <property type="match status" value="1"/>
</dbReference>
<evidence type="ECO:0000313" key="7">
    <source>
        <dbReference type="EMBL" id="GAS97257.1"/>
    </source>
</evidence>
<feature type="domain" description="FtsK" evidence="6">
    <location>
        <begin position="385"/>
        <end position="585"/>
    </location>
</feature>
<proteinExistence type="predicted"/>
<feature type="transmembrane region" description="Helical" evidence="5">
    <location>
        <begin position="20"/>
        <end position="38"/>
    </location>
</feature>
<feature type="domain" description="FtsK" evidence="6">
    <location>
        <begin position="713"/>
        <end position="883"/>
    </location>
</feature>
<keyword evidence="5" id="KW-1133">Transmembrane helix</keyword>
<dbReference type="SUPFAM" id="SSF52540">
    <property type="entry name" value="P-loop containing nucleoside triphosphate hydrolases"/>
    <property type="match status" value="3"/>
</dbReference>
<dbReference type="GO" id="GO:0003677">
    <property type="term" value="F:DNA binding"/>
    <property type="evidence" value="ECO:0007669"/>
    <property type="project" value="InterPro"/>
</dbReference>
<evidence type="ECO:0000256" key="1">
    <source>
        <dbReference type="ARBA" id="ARBA00022737"/>
    </source>
</evidence>
<evidence type="ECO:0000256" key="5">
    <source>
        <dbReference type="SAM" id="Phobius"/>
    </source>
</evidence>
<keyword evidence="2 4" id="KW-0547">Nucleotide-binding</keyword>
<dbReference type="InterPro" id="IPR002543">
    <property type="entry name" value="FtsK_dom"/>
</dbReference>
<evidence type="ECO:0000313" key="8">
    <source>
        <dbReference type="Proteomes" id="UP000069443"/>
    </source>
</evidence>
<keyword evidence="7" id="KW-0132">Cell division</keyword>
<accession>A0A100WFD3</accession>
<dbReference type="AlphaFoldDB" id="A0A100WFD3"/>
<dbReference type="Proteomes" id="UP000069443">
    <property type="component" value="Unassembled WGS sequence"/>
</dbReference>
<evidence type="ECO:0000256" key="4">
    <source>
        <dbReference type="PROSITE-ProRule" id="PRU00289"/>
    </source>
</evidence>
<dbReference type="InterPro" id="IPR003593">
    <property type="entry name" value="AAA+_ATPase"/>
</dbReference>
<dbReference type="RefSeq" id="WP_307188183.1">
    <property type="nucleotide sequence ID" value="NZ_BCSY01000071.1"/>
</dbReference>
<dbReference type="InterPro" id="IPR027417">
    <property type="entry name" value="P-loop_NTPase"/>
</dbReference>
<evidence type="ECO:0000259" key="6">
    <source>
        <dbReference type="PROSITE" id="PS50901"/>
    </source>
</evidence>
<protein>
    <submittedName>
        <fullName evidence="7">Cell division protein FtsK/SpoIIIE</fullName>
    </submittedName>
</protein>
<dbReference type="InterPro" id="IPR050206">
    <property type="entry name" value="FtsK/SpoIIIE/SftA"/>
</dbReference>
<dbReference type="STRING" id="228230.RMCC_4223"/>
<reference evidence="8" key="2">
    <citation type="submission" date="2016-02" db="EMBL/GenBank/DDBJ databases">
        <title>Draft genome sequence of five rapidly growing Mycobacterium species.</title>
        <authorList>
            <person name="Katahira K."/>
            <person name="Gotou Y."/>
            <person name="Iida K."/>
            <person name="Ogura Y."/>
            <person name="Hayashi T."/>
        </authorList>
    </citation>
    <scope>NUCLEOTIDE SEQUENCE [LARGE SCALE GENOMIC DNA]</scope>
    <source>
        <strain evidence="8">JCM15298</strain>
    </source>
</reference>
<feature type="binding site" evidence="4">
    <location>
        <begin position="408"/>
        <end position="415"/>
    </location>
    <ligand>
        <name>ATP</name>
        <dbReference type="ChEBI" id="CHEBI:30616"/>
    </ligand>
</feature>
<evidence type="ECO:0000256" key="3">
    <source>
        <dbReference type="ARBA" id="ARBA00022840"/>
    </source>
</evidence>
<dbReference type="PROSITE" id="PS50901">
    <property type="entry name" value="FTSK"/>
    <property type="match status" value="3"/>
</dbReference>
<dbReference type="GO" id="GO:0051301">
    <property type="term" value="P:cell division"/>
    <property type="evidence" value="ECO:0007669"/>
    <property type="project" value="UniProtKB-KW"/>
</dbReference>
<keyword evidence="5" id="KW-0812">Transmembrane</keyword>
<dbReference type="Gene3D" id="3.40.50.300">
    <property type="entry name" value="P-loop containing nucleotide triphosphate hydrolases"/>
    <property type="match status" value="3"/>
</dbReference>
<name>A0A100WFD3_MYCCR</name>
<dbReference type="PANTHER" id="PTHR22683:SF1">
    <property type="entry name" value="TYPE VII SECRETION SYSTEM PROTEIN ESSC"/>
    <property type="match status" value="1"/>
</dbReference>
<organism evidence="7 8">
    <name type="scientific">Mycolicibacterium canariasense</name>
    <name type="common">Mycobacterium canariasense</name>
    <dbReference type="NCBI Taxonomy" id="228230"/>
    <lineage>
        <taxon>Bacteria</taxon>
        <taxon>Bacillati</taxon>
        <taxon>Actinomycetota</taxon>
        <taxon>Actinomycetes</taxon>
        <taxon>Mycobacteriales</taxon>
        <taxon>Mycobacteriaceae</taxon>
        <taxon>Mycolicibacterium</taxon>
    </lineage>
</organism>
<comment type="caution">
    <text evidence="7">The sequence shown here is derived from an EMBL/GenBank/DDBJ whole genome shotgun (WGS) entry which is preliminary data.</text>
</comment>
<keyword evidence="5" id="KW-0472">Membrane</keyword>
<sequence length="1188" mass="126213">MELRRPPDLPTVQPVNPLTRLLPVVMLVAIGGMAAVYLSSGQGTARNPMFLLFPVMMLASAMGTLAHTFRGRTTEVNAARCGYLRYLDGIVDDVAETARRQHDWLHWRHPDPAALWTVAGGPRMWERRPGDPDFGVIRLGLGPAPLATPLIAPEPGSTDDTDPVTEGALRDVLQRWALLEGVPVTFAVGECDRISTHSDPVVSRSAVRAMLCQLATWHRPTDVRIAAVVPPGDTHWDWLKWLPHHRDPLVLDGAGPRRLTFTDLAAAQGACAALGAVRTVIVVDGVDVSDTSVAAGVTRFDVGAAPIAITAGCRPDELGPGQALRCARRIAGQAPDGARSAAPGWPELIGVASGDFDPAQGWRPRADEHRLRVPIGFATAPGERDEPVTLDIKEAAHGGMGPHGLCIGATGSGKSEFLRTLILGLIATHPPDELNLALIDFKGGATFLGLHRAAHVAAVITNLADEAHLVDRMRDALTGEMNRRQELLRAAGNLAGVHDYRRARAAGADLPALPVLFIVVDEFSELLSQQPDFADLFVAIGRVGRSLGMHLLLASQRFDEGRMRGLDTHLSYRVCLRTFSTGESRAVLGIPDAYQLPAAPGAAYLRTPTGETIRFHTAFVSGPLTTPVHTPAAAVRPFTAAPVPDRSARNPARRSTLLDTVLDRMAGHGTPAHRVWLPPLAESPPLGDLLRAHGAGPLRVPVGLVDNPFAQRYDPLLLDLTGATGHAAVVGATRSGKSTALCSIVLGLAATHGPGEVQCYLLDFGGGALAPLEALPHTGVYAGRADAELARRAVRHLHDLLCRREAKLPDDQGEVFLVVDGWAAMRQVCDGLEDAITALAAQGLAHGIHVVIAASRWAELRPALKDQLGTRIELRLGEPAESETDRKRARLLVDRGPGTCLTRDGLFSLIARPTLFGLDTGAAVQALRARHGDSAAPRIEVLPTMLTWPDGAPAATGPGAVPIGIGESAMQTVAIDFADHQHLIVLGDIGCGKTAALRALCLALTRSGGPDDVQLLIVDYRRALLGVVRSAHLAGYAISADAVQARLEPVLQRLRGRRPGIDVTQQQLRDRSWWSGPDIYIVVDDYDLVAAASGNPLGPLLEYLPHAGDLGLHVIVARRSGGAARALFDPLLAGLRELGGAGLMMSAGPEEGVLLGSARPVRLPPGRATLSVRGAPDERVQIVWADPP</sequence>
<dbReference type="EMBL" id="BCSY01000071">
    <property type="protein sequence ID" value="GAS97257.1"/>
    <property type="molecule type" value="Genomic_DNA"/>
</dbReference>
<dbReference type="InterPro" id="IPR023837">
    <property type="entry name" value="EccCb-like_Actinobacteria"/>
</dbReference>
<dbReference type="SMART" id="SM00382">
    <property type="entry name" value="AAA"/>
    <property type="match status" value="3"/>
</dbReference>
<evidence type="ECO:0000256" key="2">
    <source>
        <dbReference type="ARBA" id="ARBA00022741"/>
    </source>
</evidence>
<keyword evidence="3 4" id="KW-0067">ATP-binding</keyword>
<feature type="domain" description="FtsK" evidence="6">
    <location>
        <begin position="970"/>
        <end position="1154"/>
    </location>
</feature>
<feature type="binding site" evidence="4">
    <location>
        <begin position="987"/>
        <end position="994"/>
    </location>
    <ligand>
        <name>ATP</name>
        <dbReference type="ChEBI" id="CHEBI:30616"/>
    </ligand>
</feature>
<reference evidence="8" key="1">
    <citation type="journal article" date="2016" name="Genome Announc.">
        <title>Draft Genome Sequences of Five Rapidly Growing Mycobacterium Species, M. thermoresistibile, M. fortuitum subsp. acetamidolyticum, M. canariasense, M. brisbanense, and M. novocastrense.</title>
        <authorList>
            <person name="Katahira K."/>
            <person name="Ogura Y."/>
            <person name="Gotoh Y."/>
            <person name="Hayashi T."/>
        </authorList>
    </citation>
    <scope>NUCLEOTIDE SEQUENCE [LARGE SCALE GENOMIC DNA]</scope>
    <source>
        <strain evidence="8">JCM15298</strain>
    </source>
</reference>
<gene>
    <name evidence="7" type="ORF">RMCC_4223</name>
</gene>
<keyword evidence="8" id="KW-1185">Reference proteome</keyword>
<dbReference type="GO" id="GO:0005524">
    <property type="term" value="F:ATP binding"/>
    <property type="evidence" value="ECO:0007669"/>
    <property type="project" value="UniProtKB-UniRule"/>
</dbReference>